<dbReference type="Gene3D" id="6.10.110.10">
    <property type="match status" value="1"/>
</dbReference>
<dbReference type="InterPro" id="IPR009311">
    <property type="entry name" value="IFI6/IFI27-like"/>
</dbReference>
<keyword evidence="5" id="KW-0472">Membrane</keyword>
<evidence type="ECO:0000256" key="2">
    <source>
        <dbReference type="ARBA" id="ARBA00007262"/>
    </source>
</evidence>
<dbReference type="EMBL" id="JAUEPN010000005">
    <property type="protein sequence ID" value="KAK3294386.1"/>
    <property type="molecule type" value="Genomic_DNA"/>
</dbReference>
<dbReference type="InterPro" id="IPR038213">
    <property type="entry name" value="IFI6/IFI27-like_sf"/>
</dbReference>
<evidence type="ECO:0000313" key="6">
    <source>
        <dbReference type="EMBL" id="KAK3294386.1"/>
    </source>
</evidence>
<dbReference type="Proteomes" id="UP001278766">
    <property type="component" value="Unassembled WGS sequence"/>
</dbReference>
<comment type="subcellular location">
    <subcellularLocation>
        <location evidence="1">Membrane</location>
        <topology evidence="1">Multi-pass membrane protein</topology>
    </subcellularLocation>
</comment>
<evidence type="ECO:0000313" key="7">
    <source>
        <dbReference type="Proteomes" id="UP001278766"/>
    </source>
</evidence>
<dbReference type="Pfam" id="PF06140">
    <property type="entry name" value="Ifi-6-16"/>
    <property type="match status" value="1"/>
</dbReference>
<evidence type="ECO:0000256" key="1">
    <source>
        <dbReference type="ARBA" id="ARBA00004141"/>
    </source>
</evidence>
<evidence type="ECO:0000256" key="3">
    <source>
        <dbReference type="ARBA" id="ARBA00022692"/>
    </source>
</evidence>
<comment type="similarity">
    <text evidence="2">Belongs to the IFI6/IFI27 family.</text>
</comment>
<reference evidence="6" key="2">
    <citation type="submission" date="2023-06" db="EMBL/GenBank/DDBJ databases">
        <authorList>
            <consortium name="Lawrence Berkeley National Laboratory"/>
            <person name="Haridas S."/>
            <person name="Hensen N."/>
            <person name="Bonometti L."/>
            <person name="Westerberg I."/>
            <person name="Brannstrom I.O."/>
            <person name="Guillou S."/>
            <person name="Cros-Aarteil S."/>
            <person name="Calhoun S."/>
            <person name="Kuo A."/>
            <person name="Mondo S."/>
            <person name="Pangilinan J."/>
            <person name="Riley R."/>
            <person name="Labutti K."/>
            <person name="Andreopoulos B."/>
            <person name="Lipzen A."/>
            <person name="Chen C."/>
            <person name="Yanf M."/>
            <person name="Daum C."/>
            <person name="Ng V."/>
            <person name="Clum A."/>
            <person name="Steindorff A."/>
            <person name="Ohm R."/>
            <person name="Martin F."/>
            <person name="Silar P."/>
            <person name="Natvig D."/>
            <person name="Lalanne C."/>
            <person name="Gautier V."/>
            <person name="Ament-Velasquez S.L."/>
            <person name="Kruys A."/>
            <person name="Hutchinson M.I."/>
            <person name="Powell A.J."/>
            <person name="Barry K."/>
            <person name="Miller A.N."/>
            <person name="Grigoriev I.V."/>
            <person name="Debuchy R."/>
            <person name="Gladieux P."/>
            <person name="Thoren M.H."/>
            <person name="Johannesson H."/>
        </authorList>
    </citation>
    <scope>NUCLEOTIDE SEQUENCE</scope>
    <source>
        <strain evidence="6">CBS 168.71</strain>
    </source>
</reference>
<name>A0AAE0HDD1_9PEZI</name>
<proteinExistence type="inferred from homology"/>
<evidence type="ECO:0000256" key="5">
    <source>
        <dbReference type="ARBA" id="ARBA00023136"/>
    </source>
</evidence>
<protein>
    <submittedName>
        <fullName evidence="6">Uncharacterized protein</fullName>
    </submittedName>
</protein>
<keyword evidence="4" id="KW-1133">Transmembrane helix</keyword>
<dbReference type="GeneID" id="87841025"/>
<gene>
    <name evidence="6" type="ORF">B0H64DRAFT_400586</name>
</gene>
<evidence type="ECO:0000256" key="4">
    <source>
        <dbReference type="ARBA" id="ARBA00022989"/>
    </source>
</evidence>
<dbReference type="AlphaFoldDB" id="A0AAE0HDD1"/>
<organism evidence="6 7">
    <name type="scientific">Chaetomium fimeti</name>
    <dbReference type="NCBI Taxonomy" id="1854472"/>
    <lineage>
        <taxon>Eukaryota</taxon>
        <taxon>Fungi</taxon>
        <taxon>Dikarya</taxon>
        <taxon>Ascomycota</taxon>
        <taxon>Pezizomycotina</taxon>
        <taxon>Sordariomycetes</taxon>
        <taxon>Sordariomycetidae</taxon>
        <taxon>Sordariales</taxon>
        <taxon>Chaetomiaceae</taxon>
        <taxon>Chaetomium</taxon>
    </lineage>
</organism>
<reference evidence="6" key="1">
    <citation type="journal article" date="2023" name="Mol. Phylogenet. Evol.">
        <title>Genome-scale phylogeny and comparative genomics of the fungal order Sordariales.</title>
        <authorList>
            <person name="Hensen N."/>
            <person name="Bonometti L."/>
            <person name="Westerberg I."/>
            <person name="Brannstrom I.O."/>
            <person name="Guillou S."/>
            <person name="Cros-Aarteil S."/>
            <person name="Calhoun S."/>
            <person name="Haridas S."/>
            <person name="Kuo A."/>
            <person name="Mondo S."/>
            <person name="Pangilinan J."/>
            <person name="Riley R."/>
            <person name="LaButti K."/>
            <person name="Andreopoulos B."/>
            <person name="Lipzen A."/>
            <person name="Chen C."/>
            <person name="Yan M."/>
            <person name="Daum C."/>
            <person name="Ng V."/>
            <person name="Clum A."/>
            <person name="Steindorff A."/>
            <person name="Ohm R.A."/>
            <person name="Martin F."/>
            <person name="Silar P."/>
            <person name="Natvig D.O."/>
            <person name="Lalanne C."/>
            <person name="Gautier V."/>
            <person name="Ament-Velasquez S.L."/>
            <person name="Kruys A."/>
            <person name="Hutchinson M.I."/>
            <person name="Powell A.J."/>
            <person name="Barry K."/>
            <person name="Miller A.N."/>
            <person name="Grigoriev I.V."/>
            <person name="Debuchy R."/>
            <person name="Gladieux P."/>
            <person name="Hiltunen Thoren M."/>
            <person name="Johannesson H."/>
        </authorList>
    </citation>
    <scope>NUCLEOTIDE SEQUENCE</scope>
    <source>
        <strain evidence="6">CBS 168.71</strain>
    </source>
</reference>
<accession>A0AAE0HDD1</accession>
<keyword evidence="7" id="KW-1185">Reference proteome</keyword>
<comment type="caution">
    <text evidence="6">The sequence shown here is derived from an EMBL/GenBank/DDBJ whole genome shotgun (WGS) entry which is preliminary data.</text>
</comment>
<sequence length="152" mass="14148">MDKAGKKLGEAVAKVAETQPGAAAVMKGAIDMAKRGAQHATKYAAAHPYAAGAVATGTVIACAPVVVTAPGLALAGFGAGGIGAHTAAATVHGWIGNVVGGSVFATLQSAGAAGAGAAAVNGAASMGGAAVAGVTASVAAGGRLWSFVKGRL</sequence>
<dbReference type="RefSeq" id="XP_062657900.1">
    <property type="nucleotide sequence ID" value="XM_062804077.1"/>
</dbReference>
<keyword evidence="3" id="KW-0812">Transmembrane</keyword>